<dbReference type="SUPFAM" id="SSF57850">
    <property type="entry name" value="RING/U-box"/>
    <property type="match status" value="1"/>
</dbReference>
<sequence>MENLIQYYDKRRKRSYFFNPITEKSQWPLHTYKDKKTYLPKGWVRLRNSDGTFFYKFIGYKKVSNSRSSYYSPEDEEKEIIMSSYKSLSQSSDPRARKELHRRNDLLLSLANLLGIESSSIGDESLEYLVNKFKKSVETIMQKRQEEGQILESEDPLSFIIKEIERLEKQELGSDKCKLTSFKTIQQEDPEKYTKERSIRELLGVNMREREAEEALNEINNLQCPMTVDGEIMKDPVRCSSGITFERSAIERWFDITRTCPITKKPITNVFVPDQFARKIIDAFAEKYKDQQGDLWKSIRETCKAQIAFVNGNQRKNPPIRQAPEYQPQQPPPPQIRQAPYETLSGQMRRLAEITDSITMQTSAGRRAQRREREAYDQRRLALGEGSGTNAPETQSVDQYLDQLLQNPHFFEDPQRVMITVPGFGGRPGFEMPIERRDEDVSEPEIVD</sequence>
<evidence type="ECO:0000256" key="1">
    <source>
        <dbReference type="SAM" id="MobiDB-lite"/>
    </source>
</evidence>
<accession>A0A6C0H3T3</accession>
<protein>
    <recommendedName>
        <fullName evidence="2">U-box domain-containing protein</fullName>
    </recommendedName>
</protein>
<reference evidence="3" key="1">
    <citation type="journal article" date="2020" name="Nature">
        <title>Giant virus diversity and host interactions through global metagenomics.</title>
        <authorList>
            <person name="Schulz F."/>
            <person name="Roux S."/>
            <person name="Paez-Espino D."/>
            <person name="Jungbluth S."/>
            <person name="Walsh D.A."/>
            <person name="Denef V.J."/>
            <person name="McMahon K.D."/>
            <person name="Konstantinidis K.T."/>
            <person name="Eloe-Fadrosh E.A."/>
            <person name="Kyrpides N.C."/>
            <person name="Woyke T."/>
        </authorList>
    </citation>
    <scope>NUCLEOTIDE SEQUENCE</scope>
    <source>
        <strain evidence="3">GVMAG-M-3300023179-62</strain>
    </source>
</reference>
<dbReference type="PANTHER" id="PTHR45958">
    <property type="entry name" value="RING-TYPE E3 UBIQUITIN TRANSFERASE"/>
    <property type="match status" value="1"/>
</dbReference>
<dbReference type="CDD" id="cd16664">
    <property type="entry name" value="RING-Ubox_PUB"/>
    <property type="match status" value="1"/>
</dbReference>
<evidence type="ECO:0000259" key="2">
    <source>
        <dbReference type="SMART" id="SM00504"/>
    </source>
</evidence>
<proteinExistence type="predicted"/>
<evidence type="ECO:0000313" key="3">
    <source>
        <dbReference type="EMBL" id="QHT74805.1"/>
    </source>
</evidence>
<dbReference type="InterPro" id="IPR003613">
    <property type="entry name" value="Ubox_domain"/>
</dbReference>
<feature type="region of interest" description="Disordered" evidence="1">
    <location>
        <begin position="423"/>
        <end position="448"/>
    </location>
</feature>
<feature type="region of interest" description="Disordered" evidence="1">
    <location>
        <begin position="310"/>
        <end position="339"/>
    </location>
</feature>
<dbReference type="AlphaFoldDB" id="A0A6C0H3T3"/>
<organism evidence="3">
    <name type="scientific">viral metagenome</name>
    <dbReference type="NCBI Taxonomy" id="1070528"/>
    <lineage>
        <taxon>unclassified sequences</taxon>
        <taxon>metagenomes</taxon>
        <taxon>organismal metagenomes</taxon>
    </lineage>
</organism>
<dbReference type="InterPro" id="IPR045210">
    <property type="entry name" value="RING-Ubox_PUB"/>
</dbReference>
<dbReference type="Gene3D" id="3.30.40.10">
    <property type="entry name" value="Zinc/RING finger domain, C3HC4 (zinc finger)"/>
    <property type="match status" value="1"/>
</dbReference>
<dbReference type="EMBL" id="MN739858">
    <property type="protein sequence ID" value="QHT74805.1"/>
    <property type="molecule type" value="Genomic_DNA"/>
</dbReference>
<dbReference type="SMART" id="SM00504">
    <property type="entry name" value="Ubox"/>
    <property type="match status" value="1"/>
</dbReference>
<name>A0A6C0H3T3_9ZZZZ</name>
<dbReference type="InterPro" id="IPR052608">
    <property type="entry name" value="U-box_domain_protein"/>
</dbReference>
<feature type="domain" description="U-box" evidence="2">
    <location>
        <begin position="221"/>
        <end position="284"/>
    </location>
</feature>
<dbReference type="GO" id="GO:0016567">
    <property type="term" value="P:protein ubiquitination"/>
    <property type="evidence" value="ECO:0007669"/>
    <property type="project" value="InterPro"/>
</dbReference>
<dbReference type="GO" id="GO:0004842">
    <property type="term" value="F:ubiquitin-protein transferase activity"/>
    <property type="evidence" value="ECO:0007669"/>
    <property type="project" value="InterPro"/>
</dbReference>
<dbReference type="Pfam" id="PF04564">
    <property type="entry name" value="U-box"/>
    <property type="match status" value="1"/>
</dbReference>
<dbReference type="PANTHER" id="PTHR45958:SF18">
    <property type="entry name" value="U-BOX DOMAIN-CONTAINING PROTEIN"/>
    <property type="match status" value="1"/>
</dbReference>
<dbReference type="InterPro" id="IPR013083">
    <property type="entry name" value="Znf_RING/FYVE/PHD"/>
</dbReference>